<evidence type="ECO:0000313" key="3">
    <source>
        <dbReference type="EMBL" id="MBO0448897.1"/>
    </source>
</evidence>
<dbReference type="InterPro" id="IPR014729">
    <property type="entry name" value="Rossmann-like_a/b/a_fold"/>
</dbReference>
<keyword evidence="1" id="KW-0812">Transmembrane</keyword>
<dbReference type="Proteomes" id="UP000664256">
    <property type="component" value="Unassembled WGS sequence"/>
</dbReference>
<feature type="transmembrane region" description="Helical" evidence="1">
    <location>
        <begin position="108"/>
        <end position="138"/>
    </location>
</feature>
<feature type="transmembrane region" description="Helical" evidence="1">
    <location>
        <begin position="82"/>
        <end position="102"/>
    </location>
</feature>
<dbReference type="InterPro" id="IPR003848">
    <property type="entry name" value="DUF218"/>
</dbReference>
<keyword evidence="4" id="KW-1185">Reference proteome</keyword>
<feature type="transmembrane region" description="Helical" evidence="1">
    <location>
        <begin position="57"/>
        <end position="75"/>
    </location>
</feature>
<dbReference type="InterPro" id="IPR051599">
    <property type="entry name" value="Cell_Envelope_Assoc"/>
</dbReference>
<dbReference type="RefSeq" id="WP_206903100.1">
    <property type="nucleotide sequence ID" value="NZ_JAFLVT010000007.1"/>
</dbReference>
<dbReference type="PANTHER" id="PTHR30336">
    <property type="entry name" value="INNER MEMBRANE PROTEIN, PROBABLE PERMEASE"/>
    <property type="match status" value="1"/>
</dbReference>
<organism evidence="3 4">
    <name type="scientific">Candidatus Enterococcus myersii</name>
    <dbReference type="NCBI Taxonomy" id="2815322"/>
    <lineage>
        <taxon>Bacteria</taxon>
        <taxon>Bacillati</taxon>
        <taxon>Bacillota</taxon>
        <taxon>Bacilli</taxon>
        <taxon>Lactobacillales</taxon>
        <taxon>Enterococcaceae</taxon>
        <taxon>Enterococcus</taxon>
    </lineage>
</organism>
<protein>
    <submittedName>
        <fullName evidence="3">YdcF family protein</fullName>
    </submittedName>
</protein>
<evidence type="ECO:0000313" key="4">
    <source>
        <dbReference type="Proteomes" id="UP000664256"/>
    </source>
</evidence>
<dbReference type="PANTHER" id="PTHR30336:SF18">
    <property type="entry name" value="MEMBRANE PROTEIN"/>
    <property type="match status" value="1"/>
</dbReference>
<feature type="transmembrane region" description="Helical" evidence="1">
    <location>
        <begin position="379"/>
        <end position="399"/>
    </location>
</feature>
<evidence type="ECO:0000259" key="2">
    <source>
        <dbReference type="Pfam" id="PF02698"/>
    </source>
</evidence>
<feature type="transmembrane region" description="Helical" evidence="1">
    <location>
        <begin position="6"/>
        <end position="23"/>
    </location>
</feature>
<keyword evidence="1" id="KW-1133">Transmembrane helix</keyword>
<feature type="domain" description="DUF218" evidence="2">
    <location>
        <begin position="219"/>
        <end position="369"/>
    </location>
</feature>
<feature type="transmembrane region" description="Helical" evidence="1">
    <location>
        <begin position="150"/>
        <end position="174"/>
    </location>
</feature>
<gene>
    <name evidence="3" type="ORF">JZO76_05040</name>
</gene>
<proteinExistence type="predicted"/>
<evidence type="ECO:0000256" key="1">
    <source>
        <dbReference type="SAM" id="Phobius"/>
    </source>
</evidence>
<keyword evidence="1" id="KW-0472">Membrane</keyword>
<dbReference type="Gene3D" id="3.40.50.620">
    <property type="entry name" value="HUPs"/>
    <property type="match status" value="1"/>
</dbReference>
<accession>A0ABS3H618</accession>
<dbReference type="EMBL" id="JAFLVT010000007">
    <property type="protein sequence ID" value="MBO0448897.1"/>
    <property type="molecule type" value="Genomic_DNA"/>
</dbReference>
<reference evidence="3 4" key="1">
    <citation type="submission" date="2021-03" db="EMBL/GenBank/DDBJ databases">
        <title>Enterococcal diversity collection.</title>
        <authorList>
            <person name="Gilmore M.S."/>
            <person name="Schwartzman J."/>
            <person name="Van Tyne D."/>
            <person name="Martin M."/>
            <person name="Earl A.M."/>
            <person name="Manson A.L."/>
            <person name="Straub T."/>
            <person name="Salamzade R."/>
            <person name="Saavedra J."/>
            <person name="Lebreton F."/>
            <person name="Prichula J."/>
            <person name="Schaufler K."/>
            <person name="Gaca A."/>
            <person name="Sgardioli B."/>
            <person name="Wagenaar J."/>
            <person name="Strong T."/>
        </authorList>
    </citation>
    <scope>NUCLEOTIDE SEQUENCE [LARGE SCALE GENOMIC DNA]</scope>
    <source>
        <strain evidence="3 4">MJM12</strain>
    </source>
</reference>
<dbReference type="CDD" id="cd06259">
    <property type="entry name" value="YdcF-like"/>
    <property type="match status" value="1"/>
</dbReference>
<feature type="transmembrane region" description="Helical" evidence="1">
    <location>
        <begin position="32"/>
        <end position="51"/>
    </location>
</feature>
<dbReference type="Pfam" id="PF02698">
    <property type="entry name" value="DUF218"/>
    <property type="match status" value="1"/>
</dbReference>
<sequence>MNFLPEILLAIFLVGGILATISWRKKKPDPDTIFFCLVWSCICLIFYFAGIEMLNGGYFFSLPLAYLAVFLWSYFRNKARLLNGVLFNILIFVFGFYLIYNVSITSSIVAFGLLGLALVLLAAVLIFGFVSLLIFLYWNALIVLRKESHSLANMLTLLLAIFLTIFLIYDFFIAQRLPEWLTMILAALPLMMGYFALVFFNFLSVSILYQFNHPKPNQDYIIVLGAGLLNGDTVSPLLAKRIDVAIKFYQHQIKVADKHAKILMSGGQGLDEKLPEGLAMANYAQAKGVAAADLLIEDKSTTTLENMQFSKKIMDQLQPLPYKVIFTSNNYHIFRAGIYAHQAGLKADGIGAKTALYYLPNAFLREYIAIVALYKKRHFIICGLIMALFIFLSVMSFFIG</sequence>
<comment type="caution">
    <text evidence="3">The sequence shown here is derived from an EMBL/GenBank/DDBJ whole genome shotgun (WGS) entry which is preliminary data.</text>
</comment>
<feature type="transmembrane region" description="Helical" evidence="1">
    <location>
        <begin position="180"/>
        <end position="209"/>
    </location>
</feature>
<name>A0ABS3H618_9ENTE</name>